<accession>X1INJ0</accession>
<organism evidence="1">
    <name type="scientific">marine sediment metagenome</name>
    <dbReference type="NCBI Taxonomy" id="412755"/>
    <lineage>
        <taxon>unclassified sequences</taxon>
        <taxon>metagenomes</taxon>
        <taxon>ecological metagenomes</taxon>
    </lineage>
</organism>
<dbReference type="EMBL" id="BARU01034792">
    <property type="protein sequence ID" value="GAH67689.1"/>
    <property type="molecule type" value="Genomic_DNA"/>
</dbReference>
<comment type="caution">
    <text evidence="1">The sequence shown here is derived from an EMBL/GenBank/DDBJ whole genome shotgun (WGS) entry which is preliminary data.</text>
</comment>
<protein>
    <submittedName>
        <fullName evidence="1">Uncharacterized protein</fullName>
    </submittedName>
</protein>
<sequence>MNLDKAIRRFLSSLLDTLQSALGNPTADMGDVTQ</sequence>
<name>X1INJ0_9ZZZZ</name>
<dbReference type="AlphaFoldDB" id="X1INJ0"/>
<proteinExistence type="predicted"/>
<feature type="non-terminal residue" evidence="1">
    <location>
        <position position="34"/>
    </location>
</feature>
<gene>
    <name evidence="1" type="ORF">S03H2_54563</name>
</gene>
<reference evidence="1" key="1">
    <citation type="journal article" date="2014" name="Front. Microbiol.">
        <title>High frequency of phylogenetically diverse reductive dehalogenase-homologous genes in deep subseafloor sedimentary metagenomes.</title>
        <authorList>
            <person name="Kawai M."/>
            <person name="Futagami T."/>
            <person name="Toyoda A."/>
            <person name="Takaki Y."/>
            <person name="Nishi S."/>
            <person name="Hori S."/>
            <person name="Arai W."/>
            <person name="Tsubouchi T."/>
            <person name="Morono Y."/>
            <person name="Uchiyama I."/>
            <person name="Ito T."/>
            <person name="Fujiyama A."/>
            <person name="Inagaki F."/>
            <person name="Takami H."/>
        </authorList>
    </citation>
    <scope>NUCLEOTIDE SEQUENCE</scope>
    <source>
        <strain evidence="1">Expedition CK06-06</strain>
    </source>
</reference>
<evidence type="ECO:0000313" key="1">
    <source>
        <dbReference type="EMBL" id="GAH67689.1"/>
    </source>
</evidence>